<dbReference type="EMBL" id="NEVH01014856">
    <property type="protein sequence ID" value="PNF27401.1"/>
    <property type="molecule type" value="Genomic_DNA"/>
</dbReference>
<organism evidence="2 3">
    <name type="scientific">Cryptotermes secundus</name>
    <dbReference type="NCBI Taxonomy" id="105785"/>
    <lineage>
        <taxon>Eukaryota</taxon>
        <taxon>Metazoa</taxon>
        <taxon>Ecdysozoa</taxon>
        <taxon>Arthropoda</taxon>
        <taxon>Hexapoda</taxon>
        <taxon>Insecta</taxon>
        <taxon>Pterygota</taxon>
        <taxon>Neoptera</taxon>
        <taxon>Polyneoptera</taxon>
        <taxon>Dictyoptera</taxon>
        <taxon>Blattodea</taxon>
        <taxon>Blattoidea</taxon>
        <taxon>Termitoidae</taxon>
        <taxon>Kalotermitidae</taxon>
        <taxon>Cryptotermitinae</taxon>
        <taxon>Cryptotermes</taxon>
    </lineage>
</organism>
<protein>
    <submittedName>
        <fullName evidence="2">Uncharacterized protein</fullName>
    </submittedName>
</protein>
<proteinExistence type="predicted"/>
<dbReference type="AlphaFoldDB" id="A0A2J7QFN1"/>
<feature type="region of interest" description="Disordered" evidence="1">
    <location>
        <begin position="36"/>
        <end position="56"/>
    </location>
</feature>
<reference evidence="2 3" key="1">
    <citation type="submission" date="2017-12" db="EMBL/GenBank/DDBJ databases">
        <title>Hemimetabolous genomes reveal molecular basis of termite eusociality.</title>
        <authorList>
            <person name="Harrison M.C."/>
            <person name="Jongepier E."/>
            <person name="Robertson H.M."/>
            <person name="Arning N."/>
            <person name="Bitard-Feildel T."/>
            <person name="Chao H."/>
            <person name="Childers C.P."/>
            <person name="Dinh H."/>
            <person name="Doddapaneni H."/>
            <person name="Dugan S."/>
            <person name="Gowin J."/>
            <person name="Greiner C."/>
            <person name="Han Y."/>
            <person name="Hu H."/>
            <person name="Hughes D.S.T."/>
            <person name="Huylmans A.-K."/>
            <person name="Kemena C."/>
            <person name="Kremer L.P.M."/>
            <person name="Lee S.L."/>
            <person name="Lopez-Ezquerra A."/>
            <person name="Mallet L."/>
            <person name="Monroy-Kuhn J.M."/>
            <person name="Moser A."/>
            <person name="Murali S.C."/>
            <person name="Muzny D.M."/>
            <person name="Otani S."/>
            <person name="Piulachs M.-D."/>
            <person name="Poelchau M."/>
            <person name="Qu J."/>
            <person name="Schaub F."/>
            <person name="Wada-Katsumata A."/>
            <person name="Worley K.C."/>
            <person name="Xie Q."/>
            <person name="Ylla G."/>
            <person name="Poulsen M."/>
            <person name="Gibbs R.A."/>
            <person name="Schal C."/>
            <person name="Richards S."/>
            <person name="Belles X."/>
            <person name="Korb J."/>
            <person name="Bornberg-Bauer E."/>
        </authorList>
    </citation>
    <scope>NUCLEOTIDE SEQUENCE [LARGE SCALE GENOMIC DNA]</scope>
    <source>
        <tissue evidence="2">Whole body</tissue>
    </source>
</reference>
<evidence type="ECO:0000256" key="1">
    <source>
        <dbReference type="SAM" id="MobiDB-lite"/>
    </source>
</evidence>
<comment type="caution">
    <text evidence="2">The sequence shown here is derived from an EMBL/GenBank/DDBJ whole genome shotgun (WGS) entry which is preliminary data.</text>
</comment>
<evidence type="ECO:0000313" key="2">
    <source>
        <dbReference type="EMBL" id="PNF27401.1"/>
    </source>
</evidence>
<sequence>MDSVVVTVTGYGLDDRGIRVRVPVRSRIIFALSSGVKRSGREADHSPPASSEVKKI</sequence>
<dbReference type="Proteomes" id="UP000235965">
    <property type="component" value="Unassembled WGS sequence"/>
</dbReference>
<keyword evidence="3" id="KW-1185">Reference proteome</keyword>
<name>A0A2J7QFN1_9NEOP</name>
<gene>
    <name evidence="2" type="ORF">B7P43_G17268</name>
</gene>
<accession>A0A2J7QFN1</accession>
<evidence type="ECO:0000313" key="3">
    <source>
        <dbReference type="Proteomes" id="UP000235965"/>
    </source>
</evidence>
<dbReference type="InParanoid" id="A0A2J7QFN1"/>